<keyword evidence="6 9" id="KW-0472">Membrane</keyword>
<evidence type="ECO:0000256" key="4">
    <source>
        <dbReference type="ARBA" id="ARBA00022692"/>
    </source>
</evidence>
<feature type="transmembrane region" description="Helical" evidence="9">
    <location>
        <begin position="289"/>
        <end position="320"/>
    </location>
</feature>
<evidence type="ECO:0000313" key="12">
    <source>
        <dbReference type="Proteomes" id="UP001238179"/>
    </source>
</evidence>
<dbReference type="Pfam" id="PF07690">
    <property type="entry name" value="MFS_1"/>
    <property type="match status" value="1"/>
</dbReference>
<keyword evidence="12" id="KW-1185">Reference proteome</keyword>
<proteinExistence type="inferred from homology"/>
<feature type="transmembrane region" description="Helical" evidence="9">
    <location>
        <begin position="53"/>
        <end position="75"/>
    </location>
</feature>
<dbReference type="InterPro" id="IPR011701">
    <property type="entry name" value="MFS"/>
</dbReference>
<dbReference type="InterPro" id="IPR036259">
    <property type="entry name" value="MFS_trans_sf"/>
</dbReference>
<evidence type="ECO:0000256" key="7">
    <source>
        <dbReference type="ARBA" id="ARBA00038075"/>
    </source>
</evidence>
<dbReference type="RefSeq" id="WP_316413461.1">
    <property type="nucleotide sequence ID" value="NZ_AP027080.1"/>
</dbReference>
<name>A0AA48GNR3_9BACT</name>
<feature type="transmembrane region" description="Helical" evidence="9">
    <location>
        <begin position="369"/>
        <end position="396"/>
    </location>
</feature>
<dbReference type="PROSITE" id="PS50850">
    <property type="entry name" value="MFS"/>
    <property type="match status" value="1"/>
</dbReference>
<dbReference type="EMBL" id="AP027080">
    <property type="protein sequence ID" value="BDU74787.1"/>
    <property type="molecule type" value="Genomic_DNA"/>
</dbReference>
<evidence type="ECO:0000256" key="1">
    <source>
        <dbReference type="ARBA" id="ARBA00004651"/>
    </source>
</evidence>
<dbReference type="Proteomes" id="UP001238179">
    <property type="component" value="Chromosome"/>
</dbReference>
<dbReference type="AlphaFoldDB" id="A0AA48GNR3"/>
<keyword evidence="2" id="KW-0813">Transport</keyword>
<dbReference type="GO" id="GO:0005886">
    <property type="term" value="C:plasma membrane"/>
    <property type="evidence" value="ECO:0007669"/>
    <property type="project" value="UniProtKB-SubCell"/>
</dbReference>
<keyword evidence="5 9" id="KW-1133">Transmembrane helix</keyword>
<feature type="transmembrane region" description="Helical" evidence="9">
    <location>
        <begin position="215"/>
        <end position="248"/>
    </location>
</feature>
<dbReference type="GO" id="GO:0022857">
    <property type="term" value="F:transmembrane transporter activity"/>
    <property type="evidence" value="ECO:0007669"/>
    <property type="project" value="InterPro"/>
</dbReference>
<protein>
    <recommendedName>
        <fullName evidence="8">Multidrug efflux pump Tap</fullName>
    </recommendedName>
</protein>
<feature type="transmembrane region" description="Helical" evidence="9">
    <location>
        <begin position="20"/>
        <end position="41"/>
    </location>
</feature>
<dbReference type="KEGG" id="msil:METEAL_39610"/>
<accession>A0AA48GNR3</accession>
<evidence type="ECO:0000256" key="8">
    <source>
        <dbReference type="ARBA" id="ARBA00040914"/>
    </source>
</evidence>
<dbReference type="CDD" id="cd06173">
    <property type="entry name" value="MFS_MefA_like"/>
    <property type="match status" value="1"/>
</dbReference>
<dbReference type="InterPro" id="IPR020846">
    <property type="entry name" value="MFS_dom"/>
</dbReference>
<sequence length="409" mass="43673">MSDPETHDPYSSLRFPEYRWFLGGIFAFTVATQIQTLAMAMQVYHITHDPLSLGLIGLAEAIPFLGLTLVGGWAADRRDRRALSLVSMAVMLLGGVLLLALNAGRVPAAAWPFYAIQALAGLGRAFFRPSSQALATELVPREAYQNAATWRSSSFQLAQVTGPALGGLLYGFGSATLAYAVEVALMVFAVTMVLRVAPRPRTPAKSSIVQNLREGVMFVFTHNLVLGALTLDLFAVLFGGAVAMLPVFATDILRVGPQGFGIMRAAPAVGSVAMGFWQAHHPPRNRAGLVLLLCVACFGLCWVGFALSSVFWISLALLFASGAMDSVSMVLRGTLVQTRTPPEMMGRVQAVNGFFIGSSNELGSFESGLAARLLGVVPSVVFGGLMTLGVVGGIAWRVPELRRLKRITD</sequence>
<gene>
    <name evidence="11" type="primary">tetV</name>
    <name evidence="11" type="ORF">METEAL_39610</name>
</gene>
<reference evidence="12" key="1">
    <citation type="journal article" date="2023" name="Int. J. Syst. Evol. Microbiol.">
        <title>Mesoterricola silvestris gen. nov., sp. nov., Mesoterricola sediminis sp. nov., Geothrix oryzae sp. nov., Geothrix edaphica sp. nov., Geothrix rubra sp. nov., and Geothrix limicola sp. nov., six novel members of Acidobacteriota isolated from soils.</title>
        <authorList>
            <person name="Itoh H."/>
            <person name="Sugisawa Y."/>
            <person name="Mise K."/>
            <person name="Xu Z."/>
            <person name="Kuniyasu M."/>
            <person name="Ushijima N."/>
            <person name="Kawano K."/>
            <person name="Kobayashi E."/>
            <person name="Shiratori Y."/>
            <person name="Masuda Y."/>
            <person name="Senoo K."/>
        </authorList>
    </citation>
    <scope>NUCLEOTIDE SEQUENCE [LARGE SCALE GENOMIC DNA]</scope>
    <source>
        <strain evidence="12">W79</strain>
    </source>
</reference>
<dbReference type="SUPFAM" id="SSF103473">
    <property type="entry name" value="MFS general substrate transporter"/>
    <property type="match status" value="1"/>
</dbReference>
<dbReference type="PANTHER" id="PTHR23513">
    <property type="entry name" value="INTEGRAL MEMBRANE EFFLUX PROTEIN-RELATED"/>
    <property type="match status" value="1"/>
</dbReference>
<evidence type="ECO:0000256" key="2">
    <source>
        <dbReference type="ARBA" id="ARBA00022448"/>
    </source>
</evidence>
<comment type="similarity">
    <text evidence="7">Belongs to the major facilitator superfamily. Drug:H(+) antiporter-3 (DHA3) (TC 2.A.1.21) family.</text>
</comment>
<organism evidence="11 12">
    <name type="scientific">Mesoterricola silvestris</name>
    <dbReference type="NCBI Taxonomy" id="2927979"/>
    <lineage>
        <taxon>Bacteria</taxon>
        <taxon>Pseudomonadati</taxon>
        <taxon>Acidobacteriota</taxon>
        <taxon>Holophagae</taxon>
        <taxon>Holophagales</taxon>
        <taxon>Holophagaceae</taxon>
        <taxon>Mesoterricola</taxon>
    </lineage>
</organism>
<dbReference type="PANTHER" id="PTHR23513:SF9">
    <property type="entry name" value="ENTEROBACTIN EXPORTER ENTS"/>
    <property type="match status" value="1"/>
</dbReference>
<feature type="transmembrane region" description="Helical" evidence="9">
    <location>
        <begin position="168"/>
        <end position="194"/>
    </location>
</feature>
<evidence type="ECO:0000313" key="11">
    <source>
        <dbReference type="EMBL" id="BDU74787.1"/>
    </source>
</evidence>
<evidence type="ECO:0000259" key="10">
    <source>
        <dbReference type="PROSITE" id="PS50850"/>
    </source>
</evidence>
<keyword evidence="4 9" id="KW-0812">Transmembrane</keyword>
<feature type="domain" description="Major facilitator superfamily (MFS) profile" evidence="10">
    <location>
        <begin position="1"/>
        <end position="201"/>
    </location>
</feature>
<comment type="subcellular location">
    <subcellularLocation>
        <location evidence="1">Cell membrane</location>
        <topology evidence="1">Multi-pass membrane protein</topology>
    </subcellularLocation>
</comment>
<evidence type="ECO:0000256" key="3">
    <source>
        <dbReference type="ARBA" id="ARBA00022475"/>
    </source>
</evidence>
<evidence type="ECO:0000256" key="6">
    <source>
        <dbReference type="ARBA" id="ARBA00023136"/>
    </source>
</evidence>
<evidence type="ECO:0000256" key="9">
    <source>
        <dbReference type="SAM" id="Phobius"/>
    </source>
</evidence>
<feature type="transmembrane region" description="Helical" evidence="9">
    <location>
        <begin position="260"/>
        <end position="277"/>
    </location>
</feature>
<evidence type="ECO:0000256" key="5">
    <source>
        <dbReference type="ARBA" id="ARBA00022989"/>
    </source>
</evidence>
<feature type="transmembrane region" description="Helical" evidence="9">
    <location>
        <begin position="81"/>
        <end position="101"/>
    </location>
</feature>
<dbReference type="Gene3D" id="1.20.1250.20">
    <property type="entry name" value="MFS general substrate transporter like domains"/>
    <property type="match status" value="1"/>
</dbReference>
<keyword evidence="3" id="KW-1003">Cell membrane</keyword>